<keyword evidence="8" id="KW-0007">Acetylation</keyword>
<evidence type="ECO:0000256" key="5">
    <source>
        <dbReference type="ARBA" id="ARBA00022692"/>
    </source>
</evidence>
<proteinExistence type="predicted"/>
<dbReference type="PANTHER" id="PTHR10689:SF6">
    <property type="entry name" value="MICROSOMAL GLUTATHIONE S-TRANSFERASE 1"/>
    <property type="match status" value="1"/>
</dbReference>
<evidence type="ECO:0000313" key="15">
    <source>
        <dbReference type="EMBL" id="GAA0681549.1"/>
    </source>
</evidence>
<comment type="function">
    <text evidence="1">Conjugation of reduced glutathione to a wide number of exogenous and endogenous hydrophobic electrophiles.</text>
</comment>
<evidence type="ECO:0000256" key="3">
    <source>
        <dbReference type="ARBA" id="ARBA00012452"/>
    </source>
</evidence>
<dbReference type="EMBL" id="BAAAET010000001">
    <property type="protein sequence ID" value="GAA0681549.1"/>
    <property type="molecule type" value="Genomic_DNA"/>
</dbReference>
<evidence type="ECO:0000256" key="7">
    <source>
        <dbReference type="ARBA" id="ARBA00022989"/>
    </source>
</evidence>
<evidence type="ECO:0000256" key="2">
    <source>
        <dbReference type="ARBA" id="ARBA00004477"/>
    </source>
</evidence>
<organism evidence="15 16">
    <name type="scientific">Marinobacterium maritimum</name>
    <dbReference type="NCBI Taxonomy" id="500162"/>
    <lineage>
        <taxon>Bacteria</taxon>
        <taxon>Pseudomonadati</taxon>
        <taxon>Pseudomonadota</taxon>
        <taxon>Gammaproteobacteria</taxon>
        <taxon>Oceanospirillales</taxon>
        <taxon>Oceanospirillaceae</taxon>
        <taxon>Marinobacterium</taxon>
    </lineage>
</organism>
<dbReference type="InterPro" id="IPR001129">
    <property type="entry name" value="Membr-assoc_MAPEG"/>
</dbReference>
<evidence type="ECO:0000256" key="14">
    <source>
        <dbReference type="SAM" id="Phobius"/>
    </source>
</evidence>
<evidence type="ECO:0000256" key="4">
    <source>
        <dbReference type="ARBA" id="ARBA00022679"/>
    </source>
</evidence>
<keyword evidence="9 14" id="KW-0472">Membrane</keyword>
<evidence type="ECO:0000256" key="13">
    <source>
        <dbReference type="SAM" id="MobiDB-lite"/>
    </source>
</evidence>
<comment type="catalytic activity">
    <reaction evidence="12">
        <text>RX + glutathione = an S-substituted glutathione + a halide anion + H(+)</text>
        <dbReference type="Rhea" id="RHEA:16437"/>
        <dbReference type="ChEBI" id="CHEBI:15378"/>
        <dbReference type="ChEBI" id="CHEBI:16042"/>
        <dbReference type="ChEBI" id="CHEBI:17792"/>
        <dbReference type="ChEBI" id="CHEBI:57925"/>
        <dbReference type="ChEBI" id="CHEBI:90779"/>
        <dbReference type="EC" id="2.5.1.18"/>
    </reaction>
    <physiologicalReaction direction="left-to-right" evidence="12">
        <dbReference type="Rhea" id="RHEA:16438"/>
    </physiologicalReaction>
</comment>
<keyword evidence="16" id="KW-1185">Reference proteome</keyword>
<sequence>MTLETAILSLDNPAFSAYVLAASIMLLKLLLQPWMTVYRMMKVRAGFRSPEDAKKSPINPNPEPGQLEPNEYVERSRRMNLNDLESIPAFLVAGLLFVLMDPPLVLAQLLIWLYVIARAAHFIAYATGQLHDIRATLWSVSSVSVLVMVVYTLVRVLIG</sequence>
<evidence type="ECO:0000256" key="11">
    <source>
        <dbReference type="ARBA" id="ARBA00039397"/>
    </source>
</evidence>
<comment type="caution">
    <text evidence="15">The sequence shown here is derived from an EMBL/GenBank/DDBJ whole genome shotgun (WGS) entry which is preliminary data.</text>
</comment>
<evidence type="ECO:0000256" key="10">
    <source>
        <dbReference type="ARBA" id="ARBA00038540"/>
    </source>
</evidence>
<dbReference type="PANTHER" id="PTHR10689">
    <property type="entry name" value="MICROSOMAL GLUTATHIONE S-TRANSFERASE 1"/>
    <property type="match status" value="1"/>
</dbReference>
<reference evidence="16" key="1">
    <citation type="journal article" date="2019" name="Int. J. Syst. Evol. Microbiol.">
        <title>The Global Catalogue of Microorganisms (GCM) 10K type strain sequencing project: providing services to taxonomists for standard genome sequencing and annotation.</title>
        <authorList>
            <consortium name="The Broad Institute Genomics Platform"/>
            <consortium name="The Broad Institute Genome Sequencing Center for Infectious Disease"/>
            <person name="Wu L."/>
            <person name="Ma J."/>
        </authorList>
    </citation>
    <scope>NUCLEOTIDE SEQUENCE [LARGE SCALE GENOMIC DNA]</scope>
    <source>
        <strain evidence="16">JCM 15134</strain>
    </source>
</reference>
<feature type="region of interest" description="Disordered" evidence="13">
    <location>
        <begin position="50"/>
        <end position="69"/>
    </location>
</feature>
<evidence type="ECO:0000256" key="9">
    <source>
        <dbReference type="ARBA" id="ARBA00023136"/>
    </source>
</evidence>
<name>A0ABP3T9F1_9GAMM</name>
<accession>A0ABP3T9F1</accession>
<dbReference type="SUPFAM" id="SSF161084">
    <property type="entry name" value="MAPEG domain-like"/>
    <property type="match status" value="1"/>
</dbReference>
<feature type="transmembrane region" description="Helical" evidence="14">
    <location>
        <begin position="84"/>
        <end position="100"/>
    </location>
</feature>
<comment type="subcellular location">
    <subcellularLocation>
        <location evidence="2">Endoplasmic reticulum membrane</location>
        <topology evidence="2">Multi-pass membrane protein</topology>
    </subcellularLocation>
</comment>
<evidence type="ECO:0000256" key="6">
    <source>
        <dbReference type="ARBA" id="ARBA00022824"/>
    </source>
</evidence>
<dbReference type="EC" id="2.5.1.18" evidence="3"/>
<protein>
    <recommendedName>
        <fullName evidence="11">Microsomal glutathione S-transferase 1</fullName>
        <ecNumber evidence="3">2.5.1.18</ecNumber>
    </recommendedName>
</protein>
<dbReference type="Pfam" id="PF01124">
    <property type="entry name" value="MAPEG"/>
    <property type="match status" value="1"/>
</dbReference>
<evidence type="ECO:0000256" key="8">
    <source>
        <dbReference type="ARBA" id="ARBA00022990"/>
    </source>
</evidence>
<dbReference type="Proteomes" id="UP001499915">
    <property type="component" value="Unassembled WGS sequence"/>
</dbReference>
<dbReference type="InterPro" id="IPR040162">
    <property type="entry name" value="MGST1-like"/>
</dbReference>
<feature type="transmembrane region" description="Helical" evidence="14">
    <location>
        <begin position="137"/>
        <end position="158"/>
    </location>
</feature>
<evidence type="ECO:0000256" key="12">
    <source>
        <dbReference type="ARBA" id="ARBA00049385"/>
    </source>
</evidence>
<evidence type="ECO:0000313" key="16">
    <source>
        <dbReference type="Proteomes" id="UP001499915"/>
    </source>
</evidence>
<keyword evidence="6" id="KW-0256">Endoplasmic reticulum</keyword>
<dbReference type="Gene3D" id="1.20.120.550">
    <property type="entry name" value="Membrane associated eicosanoid/glutathione metabolism-like domain"/>
    <property type="match status" value="1"/>
</dbReference>
<keyword evidence="5 14" id="KW-0812">Transmembrane</keyword>
<keyword evidence="7 14" id="KW-1133">Transmembrane helix</keyword>
<dbReference type="InterPro" id="IPR023352">
    <property type="entry name" value="MAPEG-like_dom_sf"/>
</dbReference>
<keyword evidence="4" id="KW-0808">Transferase</keyword>
<comment type="subunit">
    <text evidence="10">Homotrimer; The trimer binds only one molecule of glutathione.</text>
</comment>
<feature type="transmembrane region" description="Helical" evidence="14">
    <location>
        <begin position="12"/>
        <end position="31"/>
    </location>
</feature>
<dbReference type="RefSeq" id="WP_343801131.1">
    <property type="nucleotide sequence ID" value="NZ_BAAAET010000001.1"/>
</dbReference>
<gene>
    <name evidence="15" type="ORF">GCM10009104_02770</name>
</gene>
<evidence type="ECO:0000256" key="1">
    <source>
        <dbReference type="ARBA" id="ARBA00003701"/>
    </source>
</evidence>